<reference evidence="1 2" key="1">
    <citation type="submission" date="2016-10" db="EMBL/GenBank/DDBJ databases">
        <authorList>
            <person name="de Groot N.N."/>
        </authorList>
    </citation>
    <scope>NUCLEOTIDE SEQUENCE [LARGE SCALE GENOMIC DNA]</scope>
    <source>
        <strain evidence="1 2">S5-249</strain>
    </source>
</reference>
<dbReference type="Proteomes" id="UP000198824">
    <property type="component" value="Unassembled WGS sequence"/>
</dbReference>
<organism evidence="1 2">
    <name type="scientific">Sphingomonas jatrophae</name>
    <dbReference type="NCBI Taxonomy" id="1166337"/>
    <lineage>
        <taxon>Bacteria</taxon>
        <taxon>Pseudomonadati</taxon>
        <taxon>Pseudomonadota</taxon>
        <taxon>Alphaproteobacteria</taxon>
        <taxon>Sphingomonadales</taxon>
        <taxon>Sphingomonadaceae</taxon>
        <taxon>Sphingomonas</taxon>
    </lineage>
</organism>
<accession>A0A1I6K196</accession>
<dbReference type="PANTHER" id="PTHR42935:SF1">
    <property type="entry name" value="SLR0930 PROTEIN"/>
    <property type="match status" value="1"/>
</dbReference>
<keyword evidence="2" id="KW-1185">Reference proteome</keyword>
<dbReference type="AlphaFoldDB" id="A0A1I6K196"/>
<dbReference type="STRING" id="1166337.SAMN05192580_1203"/>
<sequence length="271" mass="28999">MDQYLARIAAALERIAPPPLPVADPAVHPAYVWQRGGLEEARAFAPLPLGLLTGIDAQKETLLANTRRLAAGHAAHDALLWGARGTGKSALVKSVVGACQAEGHAIALVEVAGDRLEALPALFRTIAGVRRAFILFIDDLGFEEGADAPRALRSLLEGGAEARPDNVRLYVTANRRHIVARQATEQADALSPRDAMDDKLALADRFGLSLGFHVVDQATYLAMVERYAMRAGLPFDPADAILWATQRGGRSGRVAWQYAVELAGRAGRAMA</sequence>
<proteinExistence type="predicted"/>
<dbReference type="RefSeq" id="WP_093312191.1">
    <property type="nucleotide sequence ID" value="NZ_FOZG01000001.1"/>
</dbReference>
<evidence type="ECO:0000313" key="2">
    <source>
        <dbReference type="Proteomes" id="UP000198824"/>
    </source>
</evidence>
<name>A0A1I6K196_9SPHN</name>
<dbReference type="Gene3D" id="3.40.50.300">
    <property type="entry name" value="P-loop containing nucleotide triphosphate hydrolases"/>
    <property type="match status" value="1"/>
</dbReference>
<dbReference type="InterPro" id="IPR008533">
    <property type="entry name" value="DUF815"/>
</dbReference>
<protein>
    <submittedName>
        <fullName evidence="1">Uncharacterized protein</fullName>
    </submittedName>
</protein>
<dbReference type="EMBL" id="FOZG01000001">
    <property type="protein sequence ID" value="SFR84971.1"/>
    <property type="molecule type" value="Genomic_DNA"/>
</dbReference>
<gene>
    <name evidence="1" type="ORF">SAMN05192580_1203</name>
</gene>
<dbReference type="OrthoDB" id="9812140at2"/>
<dbReference type="Pfam" id="PF05673">
    <property type="entry name" value="DUF815"/>
    <property type="match status" value="1"/>
</dbReference>
<dbReference type="PANTHER" id="PTHR42935">
    <property type="entry name" value="SLR0930 PROTEIN"/>
    <property type="match status" value="1"/>
</dbReference>
<evidence type="ECO:0000313" key="1">
    <source>
        <dbReference type="EMBL" id="SFR84971.1"/>
    </source>
</evidence>
<dbReference type="SUPFAM" id="SSF52540">
    <property type="entry name" value="P-loop containing nucleoside triphosphate hydrolases"/>
    <property type="match status" value="1"/>
</dbReference>
<dbReference type="InterPro" id="IPR027417">
    <property type="entry name" value="P-loop_NTPase"/>
</dbReference>